<accession>A0ACB9DTQ6</accession>
<comment type="caution">
    <text evidence="1">The sequence shown here is derived from an EMBL/GenBank/DDBJ whole genome shotgun (WGS) entry which is preliminary data.</text>
</comment>
<sequence length="68" mass="8002">MVVKVFFFFSSSSSFRFACFKITFFVSVINLTIILLHIQVVFIHIRFVKTLLFSYLDLLLMRCLDVSV</sequence>
<reference evidence="2" key="1">
    <citation type="journal article" date="2022" name="Mol. Ecol. Resour.">
        <title>The genomes of chicory, endive, great burdock and yacon provide insights into Asteraceae palaeo-polyploidization history and plant inulin production.</title>
        <authorList>
            <person name="Fan W."/>
            <person name="Wang S."/>
            <person name="Wang H."/>
            <person name="Wang A."/>
            <person name="Jiang F."/>
            <person name="Liu H."/>
            <person name="Zhao H."/>
            <person name="Xu D."/>
            <person name="Zhang Y."/>
        </authorList>
    </citation>
    <scope>NUCLEOTIDE SEQUENCE [LARGE SCALE GENOMIC DNA]</scope>
    <source>
        <strain evidence="2">cv. Punajuju</strain>
    </source>
</reference>
<evidence type="ECO:0000313" key="2">
    <source>
        <dbReference type="Proteomes" id="UP001055811"/>
    </source>
</evidence>
<dbReference type="EMBL" id="CM042012">
    <property type="protein sequence ID" value="KAI3749955.1"/>
    <property type="molecule type" value="Genomic_DNA"/>
</dbReference>
<evidence type="ECO:0000313" key="1">
    <source>
        <dbReference type="EMBL" id="KAI3749955.1"/>
    </source>
</evidence>
<protein>
    <submittedName>
        <fullName evidence="1">Uncharacterized protein</fullName>
    </submittedName>
</protein>
<gene>
    <name evidence="1" type="ORF">L2E82_20576</name>
</gene>
<keyword evidence="2" id="KW-1185">Reference proteome</keyword>
<organism evidence="1 2">
    <name type="scientific">Cichorium intybus</name>
    <name type="common">Chicory</name>
    <dbReference type="NCBI Taxonomy" id="13427"/>
    <lineage>
        <taxon>Eukaryota</taxon>
        <taxon>Viridiplantae</taxon>
        <taxon>Streptophyta</taxon>
        <taxon>Embryophyta</taxon>
        <taxon>Tracheophyta</taxon>
        <taxon>Spermatophyta</taxon>
        <taxon>Magnoliopsida</taxon>
        <taxon>eudicotyledons</taxon>
        <taxon>Gunneridae</taxon>
        <taxon>Pentapetalae</taxon>
        <taxon>asterids</taxon>
        <taxon>campanulids</taxon>
        <taxon>Asterales</taxon>
        <taxon>Asteraceae</taxon>
        <taxon>Cichorioideae</taxon>
        <taxon>Cichorieae</taxon>
        <taxon>Cichoriinae</taxon>
        <taxon>Cichorium</taxon>
    </lineage>
</organism>
<proteinExistence type="predicted"/>
<reference evidence="1 2" key="2">
    <citation type="journal article" date="2022" name="Mol. Ecol. Resour.">
        <title>The genomes of chicory, endive, great burdock and yacon provide insights into Asteraceae paleo-polyploidization history and plant inulin production.</title>
        <authorList>
            <person name="Fan W."/>
            <person name="Wang S."/>
            <person name="Wang H."/>
            <person name="Wang A."/>
            <person name="Jiang F."/>
            <person name="Liu H."/>
            <person name="Zhao H."/>
            <person name="Xu D."/>
            <person name="Zhang Y."/>
        </authorList>
    </citation>
    <scope>NUCLEOTIDE SEQUENCE [LARGE SCALE GENOMIC DNA]</scope>
    <source>
        <strain evidence="2">cv. Punajuju</strain>
        <tissue evidence="1">Leaves</tissue>
    </source>
</reference>
<dbReference type="Proteomes" id="UP001055811">
    <property type="component" value="Linkage Group LG04"/>
</dbReference>
<name>A0ACB9DTQ6_CICIN</name>